<evidence type="ECO:0000313" key="2">
    <source>
        <dbReference type="Proteomes" id="UP001169066"/>
    </source>
</evidence>
<dbReference type="EMBL" id="JAQIBC010000001">
    <property type="protein sequence ID" value="MDM5263128.1"/>
    <property type="molecule type" value="Genomic_DNA"/>
</dbReference>
<dbReference type="RefSeq" id="WP_289401246.1">
    <property type="nucleotide sequence ID" value="NZ_JAQIBC010000001.1"/>
</dbReference>
<sequence length="292" mass="32984">MNILLININPVVSRLLALCTRDENIALDEVVSADAVKKASYDIIFVDEVSYVNDVQVLLEALDARKKVFISYAGEAMMGFDETIKKPFLPSQIINVIESITPNDADEREEGTAIEEDISIFPFSLENKEAEDEILPDIVSRSTEEKEDDTMSELEEDMSLPEVLDRDEVAKIKALLEMDDEIEENENTISLSDDDYEARKVEVIKEQLIADGLEIVEENEIVEELSYDAVNAPEEREGTLSKTKQETGVNEEELSRIEVAIWAALGQMKPKKIKKLLKGKETKIKIKLEDDQ</sequence>
<evidence type="ECO:0000313" key="1">
    <source>
        <dbReference type="EMBL" id="MDM5263128.1"/>
    </source>
</evidence>
<name>A0ABT7QPZ2_9BACT</name>
<protein>
    <recommendedName>
        <fullName evidence="3">Response regulatory domain-containing protein</fullName>
    </recommendedName>
</protein>
<evidence type="ECO:0008006" key="3">
    <source>
        <dbReference type="Google" id="ProtNLM"/>
    </source>
</evidence>
<gene>
    <name evidence="1" type="ORF">PF327_02855</name>
</gene>
<organism evidence="1 2">
    <name type="scientific">Sulfurovum xiamenensis</name>
    <dbReference type="NCBI Taxonomy" id="3019066"/>
    <lineage>
        <taxon>Bacteria</taxon>
        <taxon>Pseudomonadati</taxon>
        <taxon>Campylobacterota</taxon>
        <taxon>Epsilonproteobacteria</taxon>
        <taxon>Campylobacterales</taxon>
        <taxon>Sulfurovaceae</taxon>
        <taxon>Sulfurovum</taxon>
    </lineage>
</organism>
<comment type="caution">
    <text evidence="1">The sequence shown here is derived from an EMBL/GenBank/DDBJ whole genome shotgun (WGS) entry which is preliminary data.</text>
</comment>
<keyword evidence="2" id="KW-1185">Reference proteome</keyword>
<proteinExistence type="predicted"/>
<dbReference type="Proteomes" id="UP001169066">
    <property type="component" value="Unassembled WGS sequence"/>
</dbReference>
<reference evidence="1" key="1">
    <citation type="submission" date="2023-01" db="EMBL/GenBank/DDBJ databases">
        <title>Sulfurovum sp. XTW-4 genome assembly.</title>
        <authorList>
            <person name="Wang J."/>
        </authorList>
    </citation>
    <scope>NUCLEOTIDE SEQUENCE</scope>
    <source>
        <strain evidence="1">XTW-4</strain>
    </source>
</reference>
<accession>A0ABT7QPZ2</accession>